<dbReference type="OrthoDB" id="6763801at2759"/>
<dbReference type="AlphaFoldDB" id="A0A9J6BVQ9"/>
<dbReference type="Proteomes" id="UP001107558">
    <property type="component" value="Chromosome 3"/>
</dbReference>
<gene>
    <name evidence="1" type="ORF">PVAND_003826</name>
</gene>
<sequence>MIPPPTIYTQILRRNCENKDKIDQLIGNLNLKNNIQATNGESVEQFDGKEHYDEGKLLKNIINFDKKFYSKRSNWIKFRNECFNHLCMKGGSKRFSQEFVKILNTYDYKFVKDNEKLISFLTCHLYHWRSKKQNLDLFIESLCDLYKHYYSSQMSQQIYFTTKTILREILATYGSSAVVKIAESFKCVCVETNDYELLFILWRELFESEWFSDQKFSHQLIEMPEVRKILAIRTRNLCYEYFNDNDTDLANRLIQIFLKYNMIEQCTLTLKFYLAYECFQSNVSAATQVVKLCIELNIPLSESENRKYLDLLLKRSVKQQHHRQQQQNQSQDDSNKISVEKYKFKF</sequence>
<reference evidence="1" key="1">
    <citation type="submission" date="2021-03" db="EMBL/GenBank/DDBJ databases">
        <title>Chromosome level genome of the anhydrobiotic midge Polypedilum vanderplanki.</title>
        <authorList>
            <person name="Yoshida Y."/>
            <person name="Kikawada T."/>
            <person name="Gusev O."/>
        </authorList>
    </citation>
    <scope>NUCLEOTIDE SEQUENCE</scope>
    <source>
        <strain evidence="1">NIAS01</strain>
        <tissue evidence="1">Whole body or cell culture</tissue>
    </source>
</reference>
<organism evidence="1 2">
    <name type="scientific">Polypedilum vanderplanki</name>
    <name type="common">Sleeping chironomid midge</name>
    <dbReference type="NCBI Taxonomy" id="319348"/>
    <lineage>
        <taxon>Eukaryota</taxon>
        <taxon>Metazoa</taxon>
        <taxon>Ecdysozoa</taxon>
        <taxon>Arthropoda</taxon>
        <taxon>Hexapoda</taxon>
        <taxon>Insecta</taxon>
        <taxon>Pterygota</taxon>
        <taxon>Neoptera</taxon>
        <taxon>Endopterygota</taxon>
        <taxon>Diptera</taxon>
        <taxon>Nematocera</taxon>
        <taxon>Chironomoidea</taxon>
        <taxon>Chironomidae</taxon>
        <taxon>Chironominae</taxon>
        <taxon>Polypedilum</taxon>
        <taxon>Polypedilum</taxon>
    </lineage>
</organism>
<name>A0A9J6BVQ9_POLVA</name>
<proteinExistence type="predicted"/>
<keyword evidence="2" id="KW-1185">Reference proteome</keyword>
<protein>
    <submittedName>
        <fullName evidence="1">Uncharacterized protein</fullName>
    </submittedName>
</protein>
<evidence type="ECO:0000313" key="2">
    <source>
        <dbReference type="Proteomes" id="UP001107558"/>
    </source>
</evidence>
<comment type="caution">
    <text evidence="1">The sequence shown here is derived from an EMBL/GenBank/DDBJ whole genome shotgun (WGS) entry which is preliminary data.</text>
</comment>
<accession>A0A9J6BVQ9</accession>
<evidence type="ECO:0000313" key="1">
    <source>
        <dbReference type="EMBL" id="KAG5673810.1"/>
    </source>
</evidence>
<dbReference type="EMBL" id="JADBJN010000003">
    <property type="protein sequence ID" value="KAG5673810.1"/>
    <property type="molecule type" value="Genomic_DNA"/>
</dbReference>